<dbReference type="InterPro" id="IPR032710">
    <property type="entry name" value="NTF2-like_dom_sf"/>
</dbReference>
<dbReference type="NCBIfam" id="TIGR02246">
    <property type="entry name" value="SgcJ/EcaC family oxidoreductase"/>
    <property type="match status" value="1"/>
</dbReference>
<comment type="caution">
    <text evidence="2">The sequence shown here is derived from an EMBL/GenBank/DDBJ whole genome shotgun (WGS) entry which is preliminary data.</text>
</comment>
<dbReference type="InterPro" id="IPR027843">
    <property type="entry name" value="DUF4440"/>
</dbReference>
<dbReference type="Pfam" id="PF14534">
    <property type="entry name" value="DUF4440"/>
    <property type="match status" value="1"/>
</dbReference>
<feature type="domain" description="DUF4440" evidence="1">
    <location>
        <begin position="9"/>
        <end position="117"/>
    </location>
</feature>
<evidence type="ECO:0000313" key="3">
    <source>
        <dbReference type="Proteomes" id="UP000630528"/>
    </source>
</evidence>
<accession>A0A934WNC7</accession>
<dbReference type="EMBL" id="JAEPWM010000005">
    <property type="protein sequence ID" value="MBK6007082.1"/>
    <property type="molecule type" value="Genomic_DNA"/>
</dbReference>
<gene>
    <name evidence="2" type="ORF">JJB11_13350</name>
</gene>
<evidence type="ECO:0000259" key="1">
    <source>
        <dbReference type="Pfam" id="PF14534"/>
    </source>
</evidence>
<reference evidence="2" key="2">
    <citation type="submission" date="2021-01" db="EMBL/GenBank/DDBJ databases">
        <authorList>
            <person name="Kang M."/>
        </authorList>
    </citation>
    <scope>NUCLEOTIDE SEQUENCE</scope>
    <source>
        <strain evidence="2">KACC 17527</strain>
    </source>
</reference>
<dbReference type="RefSeq" id="WP_201171863.1">
    <property type="nucleotide sequence ID" value="NZ_JAEPWM010000005.1"/>
</dbReference>
<dbReference type="InterPro" id="IPR011944">
    <property type="entry name" value="Steroid_delta5-4_isomerase"/>
</dbReference>
<dbReference type="Gene3D" id="3.10.450.50">
    <property type="match status" value="1"/>
</dbReference>
<dbReference type="Proteomes" id="UP000630528">
    <property type="component" value="Unassembled WGS sequence"/>
</dbReference>
<name>A0A934WNC7_9BURK</name>
<organism evidence="2 3">
    <name type="scientific">Ramlibacter ginsenosidimutans</name>
    <dbReference type="NCBI Taxonomy" id="502333"/>
    <lineage>
        <taxon>Bacteria</taxon>
        <taxon>Pseudomonadati</taxon>
        <taxon>Pseudomonadota</taxon>
        <taxon>Betaproteobacteria</taxon>
        <taxon>Burkholderiales</taxon>
        <taxon>Comamonadaceae</taxon>
        <taxon>Ramlibacter</taxon>
    </lineage>
</organism>
<protein>
    <submittedName>
        <fullName evidence="2">SgcJ/EcaC family oxidoreductase</fullName>
    </submittedName>
</protein>
<sequence length="137" mass="14975">MNKPEDAPRAFQQAWNGHDMQALGDLFHADATFVNRFGRQVRGVSAIIEMHAPIHSTIYSDSTLENELISVTPIGDDAAVLHSWSRLACGPAHPAGPHVIDTLFQAVLTRRDGAWKIIALANVTLADPRTGRAMLRV</sequence>
<reference evidence="2" key="1">
    <citation type="journal article" date="2012" name="J. Microbiol. Biotechnol.">
        <title>Ramlibacter ginsenosidimutans sp. nov., with ginsenoside-converting activity.</title>
        <authorList>
            <person name="Wang L."/>
            <person name="An D.S."/>
            <person name="Kim S.G."/>
            <person name="Jin F.X."/>
            <person name="Kim S.C."/>
            <person name="Lee S.T."/>
            <person name="Im W.T."/>
        </authorList>
    </citation>
    <scope>NUCLEOTIDE SEQUENCE</scope>
    <source>
        <strain evidence="2">KACC 17527</strain>
    </source>
</reference>
<dbReference type="SUPFAM" id="SSF54427">
    <property type="entry name" value="NTF2-like"/>
    <property type="match status" value="1"/>
</dbReference>
<proteinExistence type="predicted"/>
<keyword evidence="3" id="KW-1185">Reference proteome</keyword>
<dbReference type="AlphaFoldDB" id="A0A934WNC7"/>
<evidence type="ECO:0000313" key="2">
    <source>
        <dbReference type="EMBL" id="MBK6007082.1"/>
    </source>
</evidence>